<gene>
    <name evidence="2" type="ORF">AFULGI_00011730</name>
</gene>
<dbReference type="Proteomes" id="UP000028501">
    <property type="component" value="Chromosome"/>
</dbReference>
<reference evidence="2 3" key="1">
    <citation type="submission" date="2013-07" db="EMBL/GenBank/DDBJ databases">
        <title>Genome of Archaeoglobus fulgidus.</title>
        <authorList>
            <person name="Fiebig A."/>
            <person name="Birkeland N.-K."/>
        </authorList>
    </citation>
    <scope>NUCLEOTIDE SEQUENCE [LARGE SCALE GENOMIC DNA]</scope>
    <source>
        <strain evidence="2 3">DSM 8774</strain>
    </source>
</reference>
<dbReference type="AlphaFoldDB" id="A0A075WK44"/>
<proteinExistence type="predicted"/>
<dbReference type="KEGG" id="afg:AFULGI_00011730"/>
<dbReference type="InterPro" id="IPR029060">
    <property type="entry name" value="PIN-like_dom_sf"/>
</dbReference>
<sequence>MRKNPEFVKEAVKFDFAKIKRLLDLAQTLSIAPEVEKISAEIMNSYGLLPNDALIAATCKHFGIKKIATFDEDFKRVEFLEVVGI</sequence>
<evidence type="ECO:0000313" key="2">
    <source>
        <dbReference type="EMBL" id="AIG97953.1"/>
    </source>
</evidence>
<dbReference type="EMBL" id="CP006577">
    <property type="protein sequence ID" value="AIG97953.1"/>
    <property type="molecule type" value="Genomic_DNA"/>
</dbReference>
<dbReference type="SUPFAM" id="SSF88723">
    <property type="entry name" value="PIN domain-like"/>
    <property type="match status" value="1"/>
</dbReference>
<dbReference type="HOGENOM" id="CLU_134210_1_2_2"/>
<evidence type="ECO:0000313" key="3">
    <source>
        <dbReference type="Proteomes" id="UP000028501"/>
    </source>
</evidence>
<feature type="domain" description="PIN" evidence="1">
    <location>
        <begin position="13"/>
        <end position="79"/>
    </location>
</feature>
<name>A0A075WK44_ARCFL</name>
<dbReference type="InterPro" id="IPR002716">
    <property type="entry name" value="PIN_dom"/>
</dbReference>
<dbReference type="RefSeq" id="WP_081423259.1">
    <property type="nucleotide sequence ID" value="NZ_CP006577.1"/>
</dbReference>
<dbReference type="GeneID" id="77136210"/>
<dbReference type="Gene3D" id="3.40.50.1010">
    <property type="entry name" value="5'-nuclease"/>
    <property type="match status" value="1"/>
</dbReference>
<dbReference type="PANTHER" id="PTHR39677:SF4">
    <property type="entry name" value="RIBONUCLEASE VAPC6"/>
    <property type="match status" value="1"/>
</dbReference>
<accession>A0A075WK44</accession>
<evidence type="ECO:0000259" key="1">
    <source>
        <dbReference type="Pfam" id="PF01850"/>
    </source>
</evidence>
<dbReference type="Pfam" id="PF01850">
    <property type="entry name" value="PIN"/>
    <property type="match status" value="1"/>
</dbReference>
<dbReference type="PANTHER" id="PTHR39677">
    <property type="entry name" value="RIBONUCLEASE VAPC6"/>
    <property type="match status" value="1"/>
</dbReference>
<organism evidence="2 3">
    <name type="scientific">Archaeoglobus fulgidus DSM 8774</name>
    <dbReference type="NCBI Taxonomy" id="1344584"/>
    <lineage>
        <taxon>Archaea</taxon>
        <taxon>Methanobacteriati</taxon>
        <taxon>Methanobacteriota</taxon>
        <taxon>Archaeoglobi</taxon>
        <taxon>Archaeoglobales</taxon>
        <taxon>Archaeoglobaceae</taxon>
        <taxon>Archaeoglobus</taxon>
    </lineage>
</organism>
<protein>
    <submittedName>
        <fullName evidence="2">Putative nucleic acid-binding protein</fullName>
    </submittedName>
</protein>